<sequence length="208" mass="23286">MMASAGNGILRSCLVTARPKPKPKPFVPRPFLQMTPKSKSTLVIPRMSYNSDPTPTPATDRLISVVSYTLPFFNSLHYGRYLFLQFPNLGILFDPILPLVTLYRSIPYSSFVAFFALYLGVVRNPSFSRYVRFNSMQAVTLDVLLVLPLLLQRIFTPGRSGLGFRLMVSAHNLLFLFTLACFLYSVASCVLGRTPHLPFVADAASRQI</sequence>
<feature type="transmembrane region" description="Helical" evidence="7">
    <location>
        <begin position="133"/>
        <end position="151"/>
    </location>
</feature>
<evidence type="ECO:0000256" key="5">
    <source>
        <dbReference type="ARBA" id="ARBA00022989"/>
    </source>
</evidence>
<dbReference type="Pfam" id="PF16166">
    <property type="entry name" value="TIC20"/>
    <property type="match status" value="1"/>
</dbReference>
<evidence type="ECO:0000313" key="8">
    <source>
        <dbReference type="EMBL" id="KAK4273633.1"/>
    </source>
</evidence>
<dbReference type="PANTHER" id="PTHR33510">
    <property type="entry name" value="PROTEIN TIC 20-II, CHLOROPLASTIC"/>
    <property type="match status" value="1"/>
</dbReference>
<keyword evidence="4" id="KW-1001">Plastid inner membrane</keyword>
<comment type="subcellular location">
    <subcellularLocation>
        <location evidence="1">Plastid</location>
        <location evidence="1">Chloroplast inner membrane</location>
        <topology evidence="1">Multi-pass membrane protein</topology>
    </subcellularLocation>
    <subcellularLocation>
        <location evidence="7">Plastid</location>
        <location evidence="7">Chloroplast membrane</location>
        <topology evidence="7">Multi-pass membrane protein</topology>
    </subcellularLocation>
</comment>
<keyword evidence="5 7" id="KW-1133">Transmembrane helix</keyword>
<name>A0AAE1JQ49_9FABA</name>
<keyword evidence="7" id="KW-0150">Chloroplast</keyword>
<proteinExistence type="inferred from homology"/>
<keyword evidence="7" id="KW-0934">Plastid</keyword>
<accession>A0AAE1JQ49</accession>
<feature type="transmembrane region" description="Helical" evidence="7">
    <location>
        <begin position="171"/>
        <end position="191"/>
    </location>
</feature>
<comment type="caution">
    <text evidence="7">Lacks conserved residue(s) required for the propagation of feature annotation.</text>
</comment>
<evidence type="ECO:0000256" key="2">
    <source>
        <dbReference type="ARBA" id="ARBA00009596"/>
    </source>
</evidence>
<reference evidence="8" key="1">
    <citation type="submission" date="2023-10" db="EMBL/GenBank/DDBJ databases">
        <title>Chromosome-level genome of the transformable northern wattle, Acacia crassicarpa.</title>
        <authorList>
            <person name="Massaro I."/>
            <person name="Sinha N.R."/>
            <person name="Poethig S."/>
            <person name="Leichty A.R."/>
        </authorList>
    </citation>
    <scope>NUCLEOTIDE SEQUENCE</scope>
    <source>
        <strain evidence="8">Acra3RX</strain>
        <tissue evidence="8">Leaf</tissue>
    </source>
</reference>
<evidence type="ECO:0000256" key="7">
    <source>
        <dbReference type="RuleBase" id="RU367003"/>
    </source>
</evidence>
<keyword evidence="6 7" id="KW-0472">Membrane</keyword>
<dbReference type="Proteomes" id="UP001293593">
    <property type="component" value="Unassembled WGS sequence"/>
</dbReference>
<dbReference type="GO" id="GO:0009706">
    <property type="term" value="C:chloroplast inner membrane"/>
    <property type="evidence" value="ECO:0007669"/>
    <property type="project" value="UniProtKB-SubCell"/>
</dbReference>
<evidence type="ECO:0000313" key="9">
    <source>
        <dbReference type="Proteomes" id="UP001293593"/>
    </source>
</evidence>
<evidence type="ECO:0000256" key="3">
    <source>
        <dbReference type="ARBA" id="ARBA00022692"/>
    </source>
</evidence>
<comment type="similarity">
    <text evidence="2 7">Belongs to the Tic20 family.</text>
</comment>
<keyword evidence="9" id="KW-1185">Reference proteome</keyword>
<evidence type="ECO:0000256" key="6">
    <source>
        <dbReference type="ARBA" id="ARBA00023136"/>
    </source>
</evidence>
<gene>
    <name evidence="8" type="ORF">QN277_022000</name>
</gene>
<dbReference type="AlphaFoldDB" id="A0AAE1JQ49"/>
<feature type="transmembrane region" description="Helical" evidence="7">
    <location>
        <begin position="102"/>
        <end position="121"/>
    </location>
</feature>
<comment type="caution">
    <text evidence="8">The sequence shown here is derived from an EMBL/GenBank/DDBJ whole genome shotgun (WGS) entry which is preliminary data.</text>
</comment>
<organism evidence="8 9">
    <name type="scientific">Acacia crassicarpa</name>
    <name type="common">northern wattle</name>
    <dbReference type="NCBI Taxonomy" id="499986"/>
    <lineage>
        <taxon>Eukaryota</taxon>
        <taxon>Viridiplantae</taxon>
        <taxon>Streptophyta</taxon>
        <taxon>Embryophyta</taxon>
        <taxon>Tracheophyta</taxon>
        <taxon>Spermatophyta</taxon>
        <taxon>Magnoliopsida</taxon>
        <taxon>eudicotyledons</taxon>
        <taxon>Gunneridae</taxon>
        <taxon>Pentapetalae</taxon>
        <taxon>rosids</taxon>
        <taxon>fabids</taxon>
        <taxon>Fabales</taxon>
        <taxon>Fabaceae</taxon>
        <taxon>Caesalpinioideae</taxon>
        <taxon>mimosoid clade</taxon>
        <taxon>Acacieae</taxon>
        <taxon>Acacia</taxon>
    </lineage>
</organism>
<dbReference type="PANTHER" id="PTHR33510:SF5">
    <property type="entry name" value="PROTEIN TIC 20-II, CHLOROPLASTIC"/>
    <property type="match status" value="1"/>
</dbReference>
<evidence type="ECO:0000256" key="4">
    <source>
        <dbReference type="ARBA" id="ARBA00022780"/>
    </source>
</evidence>
<dbReference type="EMBL" id="JAWXYG010000005">
    <property type="protein sequence ID" value="KAK4273633.1"/>
    <property type="molecule type" value="Genomic_DNA"/>
</dbReference>
<evidence type="ECO:0000256" key="1">
    <source>
        <dbReference type="ARBA" id="ARBA00004478"/>
    </source>
</evidence>
<protein>
    <recommendedName>
        <fullName evidence="7">Protein TIC 20</fullName>
    </recommendedName>
</protein>
<dbReference type="InterPro" id="IPR005691">
    <property type="entry name" value="Tic20"/>
</dbReference>
<comment type="function">
    <text evidence="7">Involved in protein precursor import into chloroplasts.</text>
</comment>
<keyword evidence="3 7" id="KW-0812">Transmembrane</keyword>